<dbReference type="PROSITE" id="PS51257">
    <property type="entry name" value="PROKAR_LIPOPROTEIN"/>
    <property type="match status" value="1"/>
</dbReference>
<evidence type="ECO:0000313" key="3">
    <source>
        <dbReference type="EMBL" id="TCL08234.1"/>
    </source>
</evidence>
<dbReference type="Pfam" id="PF00144">
    <property type="entry name" value="Beta-lactamase"/>
    <property type="match status" value="1"/>
</dbReference>
<keyword evidence="1" id="KW-0732">Signal</keyword>
<reference evidence="3 4" key="1">
    <citation type="submission" date="2019-03" db="EMBL/GenBank/DDBJ databases">
        <title>Genomic Encyclopedia of Archaeal and Bacterial Type Strains, Phase II (KMG-II): from individual species to whole genera.</title>
        <authorList>
            <person name="Goeker M."/>
        </authorList>
    </citation>
    <scope>NUCLEOTIDE SEQUENCE [LARGE SCALE GENOMIC DNA]</scope>
    <source>
        <strain evidence="3 4">DSM 26433</strain>
    </source>
</reference>
<feature type="signal peptide" evidence="1">
    <location>
        <begin position="1"/>
        <end position="29"/>
    </location>
</feature>
<accession>A0A4R1NJ98</accession>
<gene>
    <name evidence="3" type="ORF">BXY66_0268</name>
</gene>
<dbReference type="PANTHER" id="PTHR43283">
    <property type="entry name" value="BETA-LACTAMASE-RELATED"/>
    <property type="match status" value="1"/>
</dbReference>
<sequence length="434" mass="47549">MRFTNITAPRPFAILGITLACAMATPVSAVTFKGPDANFLAAAESIGMTGETWETPELIAAAMPHVYKFSHSYTLHKGDYVRHLKQSSAPMDLAKILVRDFDGTLSAQDFLLNRMQNHNAVILKNGEVMHEHYGNGLTEHAPHLDMSVSKSFTAMAAAIAVDKGLMGWNDLAIDYVPELLGTAFKAATVQEISDMRTAVVLAAGTVEKYWDTRLSDAQGYYGQEKSAPYPNGTLDFFPLITERQNYAMGEKYDYQDVNSELLGLIVDRASGESFTNILERDLLQKAGVAADAHFMSDKKGLAMGSTGLNMATKDLARVGLLFLNEGRNEKGEQVIPEDFVANLWEGNDIVRSAWLKGKESALAGGHYKDQFRVLEIGDKRILAMIGVNGQVCAMHKETNSVIALNGAYPMAETPRFAMMQFHQLIPSLIDALAD</sequence>
<dbReference type="OrthoDB" id="9814204at2"/>
<feature type="domain" description="Beta-lactamase-related" evidence="2">
    <location>
        <begin position="120"/>
        <end position="322"/>
    </location>
</feature>
<evidence type="ECO:0000259" key="2">
    <source>
        <dbReference type="Pfam" id="PF00144"/>
    </source>
</evidence>
<proteinExistence type="predicted"/>
<dbReference type="InterPro" id="IPR001466">
    <property type="entry name" value="Beta-lactam-related"/>
</dbReference>
<dbReference type="SUPFAM" id="SSF56601">
    <property type="entry name" value="beta-lactamase/transpeptidase-like"/>
    <property type="match status" value="1"/>
</dbReference>
<name>A0A4R1NJ98_9RHOB</name>
<evidence type="ECO:0000256" key="1">
    <source>
        <dbReference type="SAM" id="SignalP"/>
    </source>
</evidence>
<dbReference type="AlphaFoldDB" id="A0A4R1NJ98"/>
<dbReference type="PANTHER" id="PTHR43283:SF7">
    <property type="entry name" value="BETA-LACTAMASE-RELATED DOMAIN-CONTAINING PROTEIN"/>
    <property type="match status" value="1"/>
</dbReference>
<feature type="chain" id="PRO_5020885352" description="Beta-lactamase-related domain-containing protein" evidence="1">
    <location>
        <begin position="30"/>
        <end position="434"/>
    </location>
</feature>
<dbReference type="Gene3D" id="3.40.710.10">
    <property type="entry name" value="DD-peptidase/beta-lactamase superfamily"/>
    <property type="match status" value="1"/>
</dbReference>
<dbReference type="RefSeq" id="WP_132858378.1">
    <property type="nucleotide sequence ID" value="NZ_SMGR01000001.1"/>
</dbReference>
<dbReference type="EMBL" id="SMGR01000001">
    <property type="protein sequence ID" value="TCL08234.1"/>
    <property type="molecule type" value="Genomic_DNA"/>
</dbReference>
<organism evidence="3 4">
    <name type="scientific">Shimia isoporae</name>
    <dbReference type="NCBI Taxonomy" id="647720"/>
    <lineage>
        <taxon>Bacteria</taxon>
        <taxon>Pseudomonadati</taxon>
        <taxon>Pseudomonadota</taxon>
        <taxon>Alphaproteobacteria</taxon>
        <taxon>Rhodobacterales</taxon>
        <taxon>Roseobacteraceae</taxon>
    </lineage>
</organism>
<comment type="caution">
    <text evidence="3">The sequence shown here is derived from an EMBL/GenBank/DDBJ whole genome shotgun (WGS) entry which is preliminary data.</text>
</comment>
<protein>
    <recommendedName>
        <fullName evidence="2">Beta-lactamase-related domain-containing protein</fullName>
    </recommendedName>
</protein>
<dbReference type="InterPro" id="IPR012338">
    <property type="entry name" value="Beta-lactam/transpept-like"/>
</dbReference>
<dbReference type="InterPro" id="IPR050789">
    <property type="entry name" value="Diverse_Enzym_Activities"/>
</dbReference>
<keyword evidence="4" id="KW-1185">Reference proteome</keyword>
<dbReference type="Proteomes" id="UP000295673">
    <property type="component" value="Unassembled WGS sequence"/>
</dbReference>
<evidence type="ECO:0000313" key="4">
    <source>
        <dbReference type="Proteomes" id="UP000295673"/>
    </source>
</evidence>